<protein>
    <submittedName>
        <fullName evidence="1">Uncharacterized protein</fullName>
    </submittedName>
</protein>
<name>A0A0A9HA12_ARUDO</name>
<evidence type="ECO:0000313" key="1">
    <source>
        <dbReference type="EMBL" id="JAE34035.1"/>
    </source>
</evidence>
<organism evidence="1">
    <name type="scientific">Arundo donax</name>
    <name type="common">Giant reed</name>
    <name type="synonym">Donax arundinaceus</name>
    <dbReference type="NCBI Taxonomy" id="35708"/>
    <lineage>
        <taxon>Eukaryota</taxon>
        <taxon>Viridiplantae</taxon>
        <taxon>Streptophyta</taxon>
        <taxon>Embryophyta</taxon>
        <taxon>Tracheophyta</taxon>
        <taxon>Spermatophyta</taxon>
        <taxon>Magnoliopsida</taxon>
        <taxon>Liliopsida</taxon>
        <taxon>Poales</taxon>
        <taxon>Poaceae</taxon>
        <taxon>PACMAD clade</taxon>
        <taxon>Arundinoideae</taxon>
        <taxon>Arundineae</taxon>
        <taxon>Arundo</taxon>
    </lineage>
</organism>
<sequence length="16" mass="1782">MLRHTSDLAVASDDHN</sequence>
<reference evidence="1" key="2">
    <citation type="journal article" date="2015" name="Data Brief">
        <title>Shoot transcriptome of the giant reed, Arundo donax.</title>
        <authorList>
            <person name="Barrero R.A."/>
            <person name="Guerrero F.D."/>
            <person name="Moolhuijzen P."/>
            <person name="Goolsby J.A."/>
            <person name="Tidwell J."/>
            <person name="Bellgard S.E."/>
            <person name="Bellgard M.I."/>
        </authorList>
    </citation>
    <scope>NUCLEOTIDE SEQUENCE</scope>
    <source>
        <tissue evidence="1">Shoot tissue taken approximately 20 cm above the soil surface</tissue>
    </source>
</reference>
<accession>A0A0A9HA12</accession>
<dbReference type="EMBL" id="GBRH01163861">
    <property type="protein sequence ID" value="JAE34035.1"/>
    <property type="molecule type" value="Transcribed_RNA"/>
</dbReference>
<dbReference type="AlphaFoldDB" id="A0A0A9HA12"/>
<reference evidence="1" key="1">
    <citation type="submission" date="2014-09" db="EMBL/GenBank/DDBJ databases">
        <authorList>
            <person name="Magalhaes I.L.F."/>
            <person name="Oliveira U."/>
            <person name="Santos F.R."/>
            <person name="Vidigal T.H.D.A."/>
            <person name="Brescovit A.D."/>
            <person name="Santos A.J."/>
        </authorList>
    </citation>
    <scope>NUCLEOTIDE SEQUENCE</scope>
    <source>
        <tissue evidence="1">Shoot tissue taken approximately 20 cm above the soil surface</tissue>
    </source>
</reference>
<proteinExistence type="predicted"/>